<name>A0A2G9YIP5_9BACT</name>
<dbReference type="EMBL" id="PCRK01000114">
    <property type="protein sequence ID" value="PIP19096.1"/>
    <property type="molecule type" value="Genomic_DNA"/>
</dbReference>
<dbReference type="Pfam" id="PF06185">
    <property type="entry name" value="YecM"/>
    <property type="match status" value="1"/>
</dbReference>
<dbReference type="PANTHER" id="PTHR37519:SF1">
    <property type="entry name" value="DIHYDROXYBIPHENYL DIOXYGENASE DOMAIN-CONTAINING PROTEIN"/>
    <property type="match status" value="1"/>
</dbReference>
<gene>
    <name evidence="1" type="ORF">COX41_04580</name>
</gene>
<dbReference type="SUPFAM" id="SSF54593">
    <property type="entry name" value="Glyoxalase/Bleomycin resistance protein/Dihydroxybiphenyl dioxygenase"/>
    <property type="match status" value="1"/>
</dbReference>
<proteinExistence type="predicted"/>
<reference evidence="1 2" key="1">
    <citation type="submission" date="2017-09" db="EMBL/GenBank/DDBJ databases">
        <title>Depth-based differentiation of microbial function through sediment-hosted aquifers and enrichment of novel symbionts in the deep terrestrial subsurface.</title>
        <authorList>
            <person name="Probst A.J."/>
            <person name="Ladd B."/>
            <person name="Jarett J.K."/>
            <person name="Geller-Mcgrath D.E."/>
            <person name="Sieber C.M."/>
            <person name="Emerson J.B."/>
            <person name="Anantharaman K."/>
            <person name="Thomas B.C."/>
            <person name="Malmstrom R."/>
            <person name="Stieglmeier M."/>
            <person name="Klingl A."/>
            <person name="Woyke T."/>
            <person name="Ryan C.M."/>
            <person name="Banfield J.F."/>
        </authorList>
    </citation>
    <scope>NUCLEOTIDE SEQUENCE [LARGE SCALE GENOMIC DNA]</scope>
    <source>
        <strain evidence="1">CG23_combo_of_CG06-09_8_20_14_all_41_10</strain>
    </source>
</reference>
<dbReference type="InterPro" id="IPR029068">
    <property type="entry name" value="Glyas_Bleomycin-R_OHBP_Dase"/>
</dbReference>
<evidence type="ECO:0000313" key="2">
    <source>
        <dbReference type="Proteomes" id="UP000231292"/>
    </source>
</evidence>
<evidence type="ECO:0000313" key="1">
    <source>
        <dbReference type="EMBL" id="PIP19096.1"/>
    </source>
</evidence>
<dbReference type="AlphaFoldDB" id="A0A2G9YIP5"/>
<evidence type="ECO:0008006" key="3">
    <source>
        <dbReference type="Google" id="ProtNLM"/>
    </source>
</evidence>
<organism evidence="1 2">
    <name type="scientific">Candidatus Sherwoodlollariibacterium unditelluris</name>
    <dbReference type="NCBI Taxonomy" id="1974757"/>
    <lineage>
        <taxon>Bacteria</taxon>
        <taxon>Pseudomonadati</taxon>
        <taxon>Candidatus Omnitrophota</taxon>
        <taxon>Candidatus Sherwoodlollariibacterium</taxon>
    </lineage>
</organism>
<comment type="caution">
    <text evidence="1">The sequence shown here is derived from an EMBL/GenBank/DDBJ whole genome shotgun (WGS) entry which is preliminary data.</text>
</comment>
<protein>
    <recommendedName>
        <fullName evidence="3">VOC domain-containing protein</fullName>
    </recommendedName>
</protein>
<dbReference type="PANTHER" id="PTHR37519">
    <property type="match status" value="1"/>
</dbReference>
<dbReference type="Proteomes" id="UP000231292">
    <property type="component" value="Unassembled WGS sequence"/>
</dbReference>
<sequence>MQNIDNITGDYKTFLDKVFKNLKDHNIDVSKLELDHLCYRVNSFEKYKEIKNKLASFGTLIAEKIVRGRPIAVFKLNNPLIYKNFSIPYIELPASKQAKNYPEGLEHANFVIDTSFEEFMEKYKSINFEMKVVDRKDPEISLKFKDCAVKFHLQDIEKIVKSF</sequence>
<accession>A0A2G9YIP5</accession>
<dbReference type="Gene3D" id="3.10.180.10">
    <property type="entry name" value="2,3-Dihydroxybiphenyl 1,2-Dioxygenase, domain 1"/>
    <property type="match status" value="1"/>
</dbReference>
<dbReference type="InterPro" id="IPR010393">
    <property type="entry name" value="DUF991_YecM-like"/>
</dbReference>